<accession>A0A4W5REU8</accession>
<evidence type="ECO:0000313" key="1">
    <source>
        <dbReference type="Ensembl" id="ENSHHUP00000084855.1"/>
    </source>
</evidence>
<reference evidence="1" key="3">
    <citation type="submission" date="2025-09" db="UniProtKB">
        <authorList>
            <consortium name="Ensembl"/>
        </authorList>
    </citation>
    <scope>IDENTIFICATION</scope>
</reference>
<evidence type="ECO:0000313" key="2">
    <source>
        <dbReference type="Proteomes" id="UP000314982"/>
    </source>
</evidence>
<reference evidence="1" key="2">
    <citation type="submission" date="2025-08" db="UniProtKB">
        <authorList>
            <consortium name="Ensembl"/>
        </authorList>
    </citation>
    <scope>IDENTIFICATION</scope>
</reference>
<sequence length="88" mass="10314">MKRLLGLPTWVLLDDAIRMFFYQTESDSQYQPRALRRLRPPTRRVKTVKTNQTDVFSSPRAEVGLQYYSLSFFLFLSFSSSSSSPELR</sequence>
<dbReference type="Ensembl" id="ENSHHUT00000087511.1">
    <property type="protein sequence ID" value="ENSHHUP00000084855.1"/>
    <property type="gene ID" value="ENSHHUG00000049186.1"/>
</dbReference>
<name>A0A4W5REU8_9TELE</name>
<reference evidence="2" key="1">
    <citation type="submission" date="2018-06" db="EMBL/GenBank/DDBJ databases">
        <title>Genome assembly of Danube salmon.</title>
        <authorList>
            <person name="Macqueen D.J."/>
            <person name="Gundappa M.K."/>
        </authorList>
    </citation>
    <scope>NUCLEOTIDE SEQUENCE [LARGE SCALE GENOMIC DNA]</scope>
</reference>
<proteinExistence type="predicted"/>
<protein>
    <submittedName>
        <fullName evidence="1">Uncharacterized protein</fullName>
    </submittedName>
</protein>
<dbReference type="Proteomes" id="UP000314982">
    <property type="component" value="Unassembled WGS sequence"/>
</dbReference>
<organism evidence="1 2">
    <name type="scientific">Hucho hucho</name>
    <name type="common">huchen</name>
    <dbReference type="NCBI Taxonomy" id="62062"/>
    <lineage>
        <taxon>Eukaryota</taxon>
        <taxon>Metazoa</taxon>
        <taxon>Chordata</taxon>
        <taxon>Craniata</taxon>
        <taxon>Vertebrata</taxon>
        <taxon>Euteleostomi</taxon>
        <taxon>Actinopterygii</taxon>
        <taxon>Neopterygii</taxon>
        <taxon>Teleostei</taxon>
        <taxon>Protacanthopterygii</taxon>
        <taxon>Salmoniformes</taxon>
        <taxon>Salmonidae</taxon>
        <taxon>Salmoninae</taxon>
        <taxon>Hucho</taxon>
    </lineage>
</organism>
<dbReference type="AlphaFoldDB" id="A0A4W5REU8"/>
<keyword evidence="2" id="KW-1185">Reference proteome</keyword>
<dbReference type="STRING" id="62062.ENSHHUP00000084855"/>